<dbReference type="Proteomes" id="UP000257109">
    <property type="component" value="Unassembled WGS sequence"/>
</dbReference>
<feature type="non-terminal residue" evidence="2">
    <location>
        <position position="1"/>
    </location>
</feature>
<evidence type="ECO:0000256" key="1">
    <source>
        <dbReference type="SAM" id="MobiDB-lite"/>
    </source>
</evidence>
<feature type="compositionally biased region" description="Basic and acidic residues" evidence="1">
    <location>
        <begin position="1"/>
        <end position="10"/>
    </location>
</feature>
<organism evidence="2 3">
    <name type="scientific">Mucuna pruriens</name>
    <name type="common">Velvet bean</name>
    <name type="synonym">Dolichos pruriens</name>
    <dbReference type="NCBI Taxonomy" id="157652"/>
    <lineage>
        <taxon>Eukaryota</taxon>
        <taxon>Viridiplantae</taxon>
        <taxon>Streptophyta</taxon>
        <taxon>Embryophyta</taxon>
        <taxon>Tracheophyta</taxon>
        <taxon>Spermatophyta</taxon>
        <taxon>Magnoliopsida</taxon>
        <taxon>eudicotyledons</taxon>
        <taxon>Gunneridae</taxon>
        <taxon>Pentapetalae</taxon>
        <taxon>rosids</taxon>
        <taxon>fabids</taxon>
        <taxon>Fabales</taxon>
        <taxon>Fabaceae</taxon>
        <taxon>Papilionoideae</taxon>
        <taxon>50 kb inversion clade</taxon>
        <taxon>NPAAA clade</taxon>
        <taxon>indigoferoid/millettioid clade</taxon>
        <taxon>Phaseoleae</taxon>
        <taxon>Mucuna</taxon>
    </lineage>
</organism>
<comment type="caution">
    <text evidence="2">The sequence shown here is derived from an EMBL/GenBank/DDBJ whole genome shotgun (WGS) entry which is preliminary data.</text>
</comment>
<name>A0A371GPD1_MUCPR</name>
<accession>A0A371GPD1</accession>
<gene>
    <name evidence="2" type="ORF">CR513_25467</name>
</gene>
<keyword evidence="3" id="KW-1185">Reference proteome</keyword>
<evidence type="ECO:0000313" key="2">
    <source>
        <dbReference type="EMBL" id="RDX92418.1"/>
    </source>
</evidence>
<dbReference type="AlphaFoldDB" id="A0A371GPD1"/>
<protein>
    <submittedName>
        <fullName evidence="2">Uncharacterized protein</fullName>
    </submittedName>
</protein>
<dbReference type="EMBL" id="QJKJ01004874">
    <property type="protein sequence ID" value="RDX92418.1"/>
    <property type="molecule type" value="Genomic_DNA"/>
</dbReference>
<reference evidence="2" key="1">
    <citation type="submission" date="2018-05" db="EMBL/GenBank/DDBJ databases">
        <title>Draft genome of Mucuna pruriens seed.</title>
        <authorList>
            <person name="Nnadi N.E."/>
            <person name="Vos R."/>
            <person name="Hasami M.H."/>
            <person name="Devisetty U.K."/>
            <person name="Aguiy J.C."/>
        </authorList>
    </citation>
    <scope>NUCLEOTIDE SEQUENCE [LARGE SCALE GENOMIC DNA]</scope>
    <source>
        <strain evidence="2">JCA_2017</strain>
    </source>
</reference>
<sequence length="82" mass="9019">MLVSHVERKGRNNHPLRWIPKRPTSGDSVGYQLQSRADILTGWRLTIENPTGRSGTLGGTLSEEEPNGGLGVAEPRPITWTD</sequence>
<proteinExistence type="predicted"/>
<feature type="region of interest" description="Disordered" evidence="1">
    <location>
        <begin position="1"/>
        <end position="29"/>
    </location>
</feature>
<evidence type="ECO:0000313" key="3">
    <source>
        <dbReference type="Proteomes" id="UP000257109"/>
    </source>
</evidence>
<feature type="region of interest" description="Disordered" evidence="1">
    <location>
        <begin position="48"/>
        <end position="82"/>
    </location>
</feature>